<protein>
    <recommendedName>
        <fullName evidence="1">GyrI-like small molecule binding domain-containing protein</fullName>
    </recommendedName>
</protein>
<dbReference type="EMBL" id="LMVP01000520">
    <property type="protein sequence ID" value="PAV11333.1"/>
    <property type="molecule type" value="Genomic_DNA"/>
</dbReference>
<keyword evidence="3" id="KW-1185">Reference proteome</keyword>
<dbReference type="Proteomes" id="UP000218164">
    <property type="component" value="Unassembled WGS sequence"/>
</dbReference>
<name>A0A2A2HQ45_9EURY</name>
<dbReference type="InterPro" id="IPR029442">
    <property type="entry name" value="GyrI-like"/>
</dbReference>
<proteinExistence type="predicted"/>
<dbReference type="Gene3D" id="3.20.80.10">
    <property type="entry name" value="Regulatory factor, effector binding domain"/>
    <property type="match status" value="1"/>
</dbReference>
<reference evidence="2 3" key="1">
    <citation type="journal article" date="2017" name="BMC Genomics">
        <title>Genomic analysis of methanogenic archaea reveals a shift towards energy conservation.</title>
        <authorList>
            <person name="Gilmore S.P."/>
            <person name="Henske J.K."/>
            <person name="Sexton J.A."/>
            <person name="Solomon K.V."/>
            <person name="Seppala S."/>
            <person name="Yoo J.I."/>
            <person name="Huyett L.M."/>
            <person name="Pressman A."/>
            <person name="Cogan J.Z."/>
            <person name="Kivenson V."/>
            <person name="Peng X."/>
            <person name="Tan Y."/>
            <person name="Valentine D.L."/>
            <person name="O'Malley M.A."/>
        </authorList>
    </citation>
    <scope>NUCLEOTIDE SEQUENCE [LARGE SCALE GENOMIC DNA]</scope>
    <source>
        <strain evidence="2 3">MC-15</strain>
    </source>
</reference>
<evidence type="ECO:0000313" key="3">
    <source>
        <dbReference type="Proteomes" id="UP000218164"/>
    </source>
</evidence>
<dbReference type="SUPFAM" id="SSF55136">
    <property type="entry name" value="Probable bacterial effector-binding domain"/>
    <property type="match status" value="1"/>
</dbReference>
<organism evidence="2 3">
    <name type="scientific">Methanosarcina spelaei</name>
    <dbReference type="NCBI Taxonomy" id="1036679"/>
    <lineage>
        <taxon>Archaea</taxon>
        <taxon>Methanobacteriati</taxon>
        <taxon>Methanobacteriota</taxon>
        <taxon>Stenosarchaea group</taxon>
        <taxon>Methanomicrobia</taxon>
        <taxon>Methanosarcinales</taxon>
        <taxon>Methanosarcinaceae</taxon>
        <taxon>Methanosarcina</taxon>
    </lineage>
</organism>
<dbReference type="AlphaFoldDB" id="A0A2A2HQ45"/>
<gene>
    <name evidence="2" type="ORF">ASJ81_10535</name>
</gene>
<evidence type="ECO:0000313" key="2">
    <source>
        <dbReference type="EMBL" id="PAV11333.1"/>
    </source>
</evidence>
<dbReference type="InterPro" id="IPR011256">
    <property type="entry name" value="Reg_factor_effector_dom_sf"/>
</dbReference>
<comment type="caution">
    <text evidence="2">The sequence shown here is derived from an EMBL/GenBank/DDBJ whole genome shotgun (WGS) entry which is preliminary data.</text>
</comment>
<accession>A0A2A2HQ45</accession>
<dbReference type="Pfam" id="PF06445">
    <property type="entry name" value="GyrI-like"/>
    <property type="match status" value="1"/>
</dbReference>
<feature type="domain" description="GyrI-like small molecule binding" evidence="1">
    <location>
        <begin position="22"/>
        <end position="63"/>
    </location>
</feature>
<sequence>MKFREGKWQRLDIRALTRSATQLMKKMFSWIAENGKMISGPVREVYLNDPREVNPDEILTEIYALWFDTRNLILKQE</sequence>
<evidence type="ECO:0000259" key="1">
    <source>
        <dbReference type="Pfam" id="PF06445"/>
    </source>
</evidence>